<feature type="signal peptide" evidence="1">
    <location>
        <begin position="1"/>
        <end position="31"/>
    </location>
</feature>
<sequence>MANVLIMKRGIKYFLAIGVTALMAACATPYAEIEGLGSMENDLQYPFEVKRQALSFGGEVAYVDEGSGDQTIILIHGLGSYLPAWKKNIPALAENYRVIALDLPGYGKSSKGAWEGSLEFFSESVIELADSLGIDQFVLGGHSMGGQITIVTALEHPERVTKLILAAPAGFETFHDGEKEWFRSVATRSLTRLAKPKTIQENVEINFYSMPDDAEFMIRDRIAMRSAADFEGYAYIISKSIVAMVDRPVFDYLNQIHQPTLVFFGEGDQLIPNRYLTGGETQKIAESGSAQIPNCTLHMVPKAGHFVHFEQSEFYNEKVKEFMGL</sequence>
<dbReference type="PANTHER" id="PTHR43798:SF33">
    <property type="entry name" value="HYDROLASE, PUTATIVE (AFU_ORTHOLOGUE AFUA_2G14860)-RELATED"/>
    <property type="match status" value="1"/>
</dbReference>
<dbReference type="PANTHER" id="PTHR43798">
    <property type="entry name" value="MONOACYLGLYCEROL LIPASE"/>
    <property type="match status" value="1"/>
</dbReference>
<keyword evidence="3" id="KW-0378">Hydrolase</keyword>
<dbReference type="SUPFAM" id="SSF53474">
    <property type="entry name" value="alpha/beta-Hydrolases"/>
    <property type="match status" value="1"/>
</dbReference>
<keyword evidence="1" id="KW-0732">Signal</keyword>
<keyword evidence="4" id="KW-1185">Reference proteome</keyword>
<reference evidence="3 4" key="1">
    <citation type="submission" date="2019-10" db="EMBL/GenBank/DDBJ databases">
        <title>Genome sequence of Phaeocystidibacter marisrubri JCM30614 (type strain).</title>
        <authorList>
            <person name="Bowman J.P."/>
        </authorList>
    </citation>
    <scope>NUCLEOTIDE SEQUENCE [LARGE SCALE GENOMIC DNA]</scope>
    <source>
        <strain evidence="3 4">JCM 30614</strain>
    </source>
</reference>
<evidence type="ECO:0000313" key="4">
    <source>
        <dbReference type="Proteomes" id="UP000484164"/>
    </source>
</evidence>
<dbReference type="PRINTS" id="PR00111">
    <property type="entry name" value="ABHYDROLASE"/>
</dbReference>
<organism evidence="3 4">
    <name type="scientific">Phaeocystidibacter marisrubri</name>
    <dbReference type="NCBI Taxonomy" id="1577780"/>
    <lineage>
        <taxon>Bacteria</taxon>
        <taxon>Pseudomonadati</taxon>
        <taxon>Bacteroidota</taxon>
        <taxon>Flavobacteriia</taxon>
        <taxon>Flavobacteriales</taxon>
        <taxon>Phaeocystidibacteraceae</taxon>
        <taxon>Phaeocystidibacter</taxon>
    </lineage>
</organism>
<dbReference type="InterPro" id="IPR029058">
    <property type="entry name" value="AB_hydrolase_fold"/>
</dbReference>
<protein>
    <submittedName>
        <fullName evidence="3">Alpha/beta fold hydrolase</fullName>
    </submittedName>
</protein>
<evidence type="ECO:0000259" key="2">
    <source>
        <dbReference type="Pfam" id="PF00561"/>
    </source>
</evidence>
<name>A0A6L3ZHI8_9FLAO</name>
<evidence type="ECO:0000256" key="1">
    <source>
        <dbReference type="SAM" id="SignalP"/>
    </source>
</evidence>
<comment type="caution">
    <text evidence="3">The sequence shown here is derived from an EMBL/GenBank/DDBJ whole genome shotgun (WGS) entry which is preliminary data.</text>
</comment>
<proteinExistence type="predicted"/>
<dbReference type="Proteomes" id="UP000484164">
    <property type="component" value="Unassembled WGS sequence"/>
</dbReference>
<dbReference type="PRINTS" id="PR00412">
    <property type="entry name" value="EPOXHYDRLASE"/>
</dbReference>
<dbReference type="InterPro" id="IPR000639">
    <property type="entry name" value="Epox_hydrolase-like"/>
</dbReference>
<accession>A0A6L3ZHI8</accession>
<dbReference type="Pfam" id="PF00561">
    <property type="entry name" value="Abhydrolase_1"/>
    <property type="match status" value="1"/>
</dbReference>
<feature type="domain" description="AB hydrolase-1" evidence="2">
    <location>
        <begin position="71"/>
        <end position="310"/>
    </location>
</feature>
<evidence type="ECO:0000313" key="3">
    <source>
        <dbReference type="EMBL" id="KAB2817297.1"/>
    </source>
</evidence>
<dbReference type="AlphaFoldDB" id="A0A6L3ZHI8"/>
<dbReference type="GO" id="GO:0046464">
    <property type="term" value="P:acylglycerol catabolic process"/>
    <property type="evidence" value="ECO:0007669"/>
    <property type="project" value="TreeGrafter"/>
</dbReference>
<dbReference type="OrthoDB" id="9799612at2"/>
<dbReference type="GO" id="GO:0047372">
    <property type="term" value="F:monoacylglycerol lipase activity"/>
    <property type="evidence" value="ECO:0007669"/>
    <property type="project" value="TreeGrafter"/>
</dbReference>
<dbReference type="Gene3D" id="3.40.50.1820">
    <property type="entry name" value="alpha/beta hydrolase"/>
    <property type="match status" value="1"/>
</dbReference>
<feature type="chain" id="PRO_5026993144" evidence="1">
    <location>
        <begin position="32"/>
        <end position="325"/>
    </location>
</feature>
<dbReference type="InterPro" id="IPR050266">
    <property type="entry name" value="AB_hydrolase_sf"/>
</dbReference>
<dbReference type="InterPro" id="IPR000073">
    <property type="entry name" value="AB_hydrolase_1"/>
</dbReference>
<gene>
    <name evidence="3" type="ORF">F8C82_02585</name>
</gene>
<dbReference type="EMBL" id="WBVQ01000001">
    <property type="protein sequence ID" value="KAB2817297.1"/>
    <property type="molecule type" value="Genomic_DNA"/>
</dbReference>
<dbReference type="GO" id="GO:0016020">
    <property type="term" value="C:membrane"/>
    <property type="evidence" value="ECO:0007669"/>
    <property type="project" value="TreeGrafter"/>
</dbReference>